<dbReference type="SUPFAM" id="SSF46458">
    <property type="entry name" value="Globin-like"/>
    <property type="match status" value="1"/>
</dbReference>
<dbReference type="InterPro" id="IPR009050">
    <property type="entry name" value="Globin-like_sf"/>
</dbReference>
<sequence>MPSADLCTEGEIVQLVHGFYDNVRRDEVLGPIFDRHVRNWDAHLPIMVDFWSSALRGTARFRGSPMPKHAALPGLSIELFQRWLRLFRETTRALPNAALAEQANDLAARIAQSLWYGYQKSQDAKDLAPSAAVSLPAGQGSGATGSGSP</sequence>
<evidence type="ECO:0000256" key="1">
    <source>
        <dbReference type="SAM" id="MobiDB-lite"/>
    </source>
</evidence>
<protein>
    <submittedName>
        <fullName evidence="2">Group III truncated hemoglobin</fullName>
    </submittedName>
</protein>
<dbReference type="InterPro" id="IPR012292">
    <property type="entry name" value="Globin/Proto"/>
</dbReference>
<dbReference type="RefSeq" id="WP_349277877.1">
    <property type="nucleotide sequence ID" value="NZ_CBCSCU010000003.1"/>
</dbReference>
<feature type="region of interest" description="Disordered" evidence="1">
    <location>
        <begin position="129"/>
        <end position="149"/>
    </location>
</feature>
<reference evidence="2" key="1">
    <citation type="submission" date="2024-05" db="EMBL/GenBank/DDBJ databases">
        <authorList>
            <person name="Bunk B."/>
            <person name="Swiderski J."/>
            <person name="Sproer C."/>
            <person name="Thiel V."/>
        </authorList>
    </citation>
    <scope>NUCLEOTIDE SEQUENCE</scope>
    <source>
        <strain evidence="2">DSM 17735</strain>
    </source>
</reference>
<dbReference type="GO" id="GO:0019825">
    <property type="term" value="F:oxygen binding"/>
    <property type="evidence" value="ECO:0007669"/>
    <property type="project" value="InterPro"/>
</dbReference>
<organism evidence="2">
    <name type="scientific">Polaromonas hydrogenivorans</name>
    <dbReference type="NCBI Taxonomy" id="335476"/>
    <lineage>
        <taxon>Bacteria</taxon>
        <taxon>Pseudomonadati</taxon>
        <taxon>Pseudomonadota</taxon>
        <taxon>Betaproteobacteria</taxon>
        <taxon>Burkholderiales</taxon>
        <taxon>Comamonadaceae</taxon>
        <taxon>Polaromonas</taxon>
    </lineage>
</organism>
<proteinExistence type="predicted"/>
<dbReference type="AlphaFoldDB" id="A0AAU7LR04"/>
<dbReference type="EMBL" id="CP157675">
    <property type="protein sequence ID" value="XBP69338.1"/>
    <property type="molecule type" value="Genomic_DNA"/>
</dbReference>
<dbReference type="GO" id="GO:0020037">
    <property type="term" value="F:heme binding"/>
    <property type="evidence" value="ECO:0007669"/>
    <property type="project" value="InterPro"/>
</dbReference>
<name>A0AAU7LR04_9BURK</name>
<gene>
    <name evidence="2" type="ORF">ABLV49_15760</name>
</gene>
<dbReference type="Gene3D" id="1.10.490.10">
    <property type="entry name" value="Globins"/>
    <property type="match status" value="1"/>
</dbReference>
<evidence type="ECO:0000313" key="2">
    <source>
        <dbReference type="EMBL" id="XBP69338.1"/>
    </source>
</evidence>
<accession>A0AAU7LR04</accession>
<feature type="compositionally biased region" description="Gly residues" evidence="1">
    <location>
        <begin position="139"/>
        <end position="149"/>
    </location>
</feature>
<dbReference type="CDD" id="cd08916">
    <property type="entry name" value="TrHb3_P"/>
    <property type="match status" value="1"/>
</dbReference>